<dbReference type="EC" id="4.2.2.-" evidence="4"/>
<dbReference type="SUPFAM" id="SSF53955">
    <property type="entry name" value="Lysozyme-like"/>
    <property type="match status" value="1"/>
</dbReference>
<dbReference type="CDD" id="cd13399">
    <property type="entry name" value="Slt35-like"/>
    <property type="match status" value="1"/>
</dbReference>
<dbReference type="Gene3D" id="1.10.530.10">
    <property type="match status" value="1"/>
</dbReference>
<evidence type="ECO:0000313" key="7">
    <source>
        <dbReference type="Proteomes" id="UP000195953"/>
    </source>
</evidence>
<dbReference type="InterPro" id="IPR023346">
    <property type="entry name" value="Lysozyme-like_dom_sf"/>
</dbReference>
<evidence type="ECO:0000313" key="6">
    <source>
        <dbReference type="Proteomes" id="UP000195877"/>
    </source>
</evidence>
<keyword evidence="5" id="KW-0812">Transmembrane</keyword>
<feature type="domain" description="Peptidoglycan binding-like" evidence="2">
    <location>
        <begin position="368"/>
        <end position="422"/>
    </location>
</feature>
<sequence length="425" mass="45969">MITPSRLLHLSLCVFASVAATNAAAQATSPATAPPSATNAAAQQDAASTASFEQWLVDFRQRALAAGIEAATLDKAFAGVTPDPSVQALDRQQPEFSSYIWDYLSDRVTPSAIQEGQQLLTSERALFQKLRQQYGVDPAILTAIWSMESGYGKKIGDRYVIRSLATLAHEGRRTNYVNTQLLAALQILQTEKGIDRSQLVGSWAGAMGQTQFIPSTYRDYAVDSDGDQKRDVWNSSADALGSAANYLKQNNWNSSLPWGQEVHLSAGFDYAQADITVKKTVAEWQRQGVVGAATPIAQELAQQQASVLLPAGYRGPAFLVFDNFRSILRYNASTAYALAVGLLADGYAGRAGIAQPWPKDDPPLNTVADITELQKLLTDKGFDVGDIDGALGPQTRRGIRAFQGSQKLSQDGYASTSLLERLRKS</sequence>
<keyword evidence="4" id="KW-0456">Lyase</keyword>
<dbReference type="Pfam" id="PF01471">
    <property type="entry name" value="PG_binding_1"/>
    <property type="match status" value="1"/>
</dbReference>
<keyword evidence="6" id="KW-1185">Reference proteome</keyword>
<dbReference type="InterPro" id="IPR043426">
    <property type="entry name" value="MltB-like"/>
</dbReference>
<dbReference type="Proteomes" id="UP000195877">
    <property type="component" value="Chromosome 1"/>
</dbReference>
<feature type="domain" description="Transglycosylase SLT" evidence="3">
    <location>
        <begin position="51"/>
        <end position="345"/>
    </location>
</feature>
<feature type="signal peptide" evidence="1">
    <location>
        <begin position="1"/>
        <end position="25"/>
    </location>
</feature>
<dbReference type="OrthoDB" id="9772911at2"/>
<dbReference type="Gene3D" id="1.10.101.10">
    <property type="entry name" value="PGBD-like superfamily/PGBD"/>
    <property type="match status" value="1"/>
</dbReference>
<dbReference type="EMBL" id="LT853885">
    <property type="protein sequence ID" value="SMR04275.1"/>
    <property type="molecule type" value="Genomic_DNA"/>
</dbReference>
<proteinExistence type="predicted"/>
<feature type="chain" id="PRO_5030038171" evidence="1">
    <location>
        <begin position="26"/>
        <end position="425"/>
    </location>
</feature>
<evidence type="ECO:0000256" key="1">
    <source>
        <dbReference type="SAM" id="SignalP"/>
    </source>
</evidence>
<dbReference type="GO" id="GO:0008933">
    <property type="term" value="F:peptidoglycan lytic transglycosylase activity"/>
    <property type="evidence" value="ECO:0007669"/>
    <property type="project" value="TreeGrafter"/>
</dbReference>
<dbReference type="InterPro" id="IPR036365">
    <property type="entry name" value="PGBD-like_sf"/>
</dbReference>
<accession>A0A1Y6H8V6</accession>
<dbReference type="PANTHER" id="PTHR30163:SF8">
    <property type="entry name" value="LYTIC MUREIN TRANSGLYCOSYLASE"/>
    <property type="match status" value="1"/>
</dbReference>
<reference evidence="5 7" key="1">
    <citation type="submission" date="2017-05" db="EMBL/GenBank/DDBJ databases">
        <authorList>
            <person name="Song R."/>
            <person name="Chenine A.L."/>
            <person name="Ruprecht R.M."/>
        </authorList>
    </citation>
    <scope>NUCLEOTIDE SEQUENCE [LARGE SCALE GENOMIC DNA]</scope>
    <source>
        <strain evidence="5">PD5205</strain>
    </source>
</reference>
<keyword evidence="1" id="KW-0732">Signal</keyword>
<dbReference type="eggNOG" id="COG3409">
    <property type="taxonomic scope" value="Bacteria"/>
</dbReference>
<dbReference type="GeneID" id="61893422"/>
<evidence type="ECO:0000259" key="2">
    <source>
        <dbReference type="Pfam" id="PF01471"/>
    </source>
</evidence>
<dbReference type="eggNOG" id="COG2951">
    <property type="taxonomic scope" value="Bacteria"/>
</dbReference>
<dbReference type="Proteomes" id="UP000195953">
    <property type="component" value="Chromosome 1"/>
</dbReference>
<keyword evidence="5" id="KW-0472">Membrane</keyword>
<dbReference type="KEGG" id="xfr:BER92_14510"/>
<dbReference type="AlphaFoldDB" id="A0A1Y6H8V6"/>
<dbReference type="SUPFAM" id="SSF47090">
    <property type="entry name" value="PGBD-like"/>
    <property type="match status" value="1"/>
</dbReference>
<dbReference type="InterPro" id="IPR002477">
    <property type="entry name" value="Peptidoglycan-bd-like"/>
</dbReference>
<reference evidence="4 6" key="2">
    <citation type="submission" date="2017-05" db="EMBL/GenBank/DDBJ databases">
        <authorList>
            <person name="Blom J."/>
        </authorList>
    </citation>
    <scope>NUCLEOTIDE SEQUENCE [LARGE SCALE GENOMIC DNA]</scope>
    <source>
        <strain evidence="4">PD885</strain>
    </source>
</reference>
<dbReference type="PANTHER" id="PTHR30163">
    <property type="entry name" value="MEMBRANE-BOUND LYTIC MUREIN TRANSGLYCOSYLASE B"/>
    <property type="match status" value="1"/>
</dbReference>
<dbReference type="InterPro" id="IPR031304">
    <property type="entry name" value="SLT_2"/>
</dbReference>
<evidence type="ECO:0000313" key="5">
    <source>
        <dbReference type="EMBL" id="SMR04275.1"/>
    </source>
</evidence>
<evidence type="ECO:0000259" key="3">
    <source>
        <dbReference type="Pfam" id="PF13406"/>
    </source>
</evidence>
<dbReference type="InterPro" id="IPR036366">
    <property type="entry name" value="PGBDSf"/>
</dbReference>
<dbReference type="InterPro" id="IPR011970">
    <property type="entry name" value="MltB_2"/>
</dbReference>
<dbReference type="EMBL" id="LT853882">
    <property type="protein sequence ID" value="SMQ98262.1"/>
    <property type="molecule type" value="Genomic_DNA"/>
</dbReference>
<dbReference type="Pfam" id="PF13406">
    <property type="entry name" value="SLT_2"/>
    <property type="match status" value="1"/>
</dbReference>
<organism evidence="5 7">
    <name type="scientific">Xanthomonas fragariae</name>
    <dbReference type="NCBI Taxonomy" id="48664"/>
    <lineage>
        <taxon>Bacteria</taxon>
        <taxon>Pseudomonadati</taxon>
        <taxon>Pseudomonadota</taxon>
        <taxon>Gammaproteobacteria</taxon>
        <taxon>Lysobacterales</taxon>
        <taxon>Lysobacteraceae</taxon>
        <taxon>Xanthomonas</taxon>
    </lineage>
</organism>
<dbReference type="Gene3D" id="1.10.8.350">
    <property type="entry name" value="Bacterial muramidase"/>
    <property type="match status" value="1"/>
</dbReference>
<gene>
    <name evidence="4" type="primary">mltB_1</name>
    <name evidence="5" type="ORF">PD5205_02992</name>
    <name evidence="4" type="ORF">PD885_01004</name>
</gene>
<name>A0A1Y6H8V6_9XANT</name>
<evidence type="ECO:0000313" key="4">
    <source>
        <dbReference type="EMBL" id="SMQ98262.1"/>
    </source>
</evidence>
<dbReference type="RefSeq" id="WP_002808016.1">
    <property type="nucleotide sequence ID" value="NZ_CP016830.1"/>
</dbReference>
<dbReference type="GO" id="GO:0009253">
    <property type="term" value="P:peptidoglycan catabolic process"/>
    <property type="evidence" value="ECO:0007669"/>
    <property type="project" value="TreeGrafter"/>
</dbReference>
<protein>
    <submittedName>
        <fullName evidence="5">Lytic murein transglycosylase transmembrane protein</fullName>
    </submittedName>
    <submittedName>
        <fullName evidence="4">Membrane-bound lytic murein transglycosylase B</fullName>
        <ecNumber evidence="4">4.2.2.-</ecNumber>
    </submittedName>
</protein>
<dbReference type="NCBIfam" id="TIGR02283">
    <property type="entry name" value="MltB_2"/>
    <property type="match status" value="1"/>
</dbReference>